<dbReference type="RefSeq" id="WP_379857004.1">
    <property type="nucleotide sequence ID" value="NZ_JBHZQA010000002.1"/>
</dbReference>
<dbReference type="Proteomes" id="UP001600039">
    <property type="component" value="Unassembled WGS sequence"/>
</dbReference>
<evidence type="ECO:0008006" key="3">
    <source>
        <dbReference type="Google" id="ProtNLM"/>
    </source>
</evidence>
<sequence length="115" mass="13261">MKKNILLGILFLSFGICSAQKEINVKLLEGKWQSLDDKTNFLIFTKGLRKEIAEGMDNWDIEKYSLSKGPANSIYINQSIDNKNVSIWGIDLLESKKLTLVYLSRGNFLRYKRVK</sequence>
<evidence type="ECO:0000313" key="2">
    <source>
        <dbReference type="Proteomes" id="UP001600039"/>
    </source>
</evidence>
<gene>
    <name evidence="1" type="ORF">ACFX5D_04210</name>
</gene>
<name>A0ABW6HJH6_9FLAO</name>
<reference evidence="1 2" key="1">
    <citation type="submission" date="2024-06" db="EMBL/GenBank/DDBJ databases">
        <title>Flavobacterium spp. isolated from glacier.</title>
        <authorList>
            <person name="Han D."/>
        </authorList>
    </citation>
    <scope>NUCLEOTIDE SEQUENCE [LARGE SCALE GENOMIC DNA]</scope>
    <source>
        <strain evidence="1 2">LB3P45</strain>
    </source>
</reference>
<evidence type="ECO:0000313" key="1">
    <source>
        <dbReference type="EMBL" id="MFE3847171.1"/>
    </source>
</evidence>
<organism evidence="1 2">
    <name type="scientific">Flavobacterium fructosi</name>
    <dbReference type="NCBI Taxonomy" id="3230416"/>
    <lineage>
        <taxon>Bacteria</taxon>
        <taxon>Pseudomonadati</taxon>
        <taxon>Bacteroidota</taxon>
        <taxon>Flavobacteriia</taxon>
        <taxon>Flavobacteriales</taxon>
        <taxon>Flavobacteriaceae</taxon>
        <taxon>Flavobacterium</taxon>
    </lineage>
</organism>
<keyword evidence="2" id="KW-1185">Reference proteome</keyword>
<comment type="caution">
    <text evidence="1">The sequence shown here is derived from an EMBL/GenBank/DDBJ whole genome shotgun (WGS) entry which is preliminary data.</text>
</comment>
<dbReference type="EMBL" id="JBHZQA010000002">
    <property type="protein sequence ID" value="MFE3847171.1"/>
    <property type="molecule type" value="Genomic_DNA"/>
</dbReference>
<proteinExistence type="predicted"/>
<accession>A0ABW6HJH6</accession>
<protein>
    <recommendedName>
        <fullName evidence="3">Lipocalin-like domain-containing protein</fullName>
    </recommendedName>
</protein>